<name>A0A1H5S6E2_9PROT</name>
<dbReference type="Gene3D" id="3.40.190.290">
    <property type="match status" value="1"/>
</dbReference>
<dbReference type="Proteomes" id="UP000236753">
    <property type="component" value="Unassembled WGS sequence"/>
</dbReference>
<dbReference type="SUPFAM" id="SSF53850">
    <property type="entry name" value="Periplasmic binding protein-like II"/>
    <property type="match status" value="1"/>
</dbReference>
<dbReference type="OrthoDB" id="9785745at2"/>
<keyword evidence="2" id="KW-0805">Transcription regulation</keyword>
<dbReference type="RefSeq" id="WP_103965324.1">
    <property type="nucleotide sequence ID" value="NZ_FNUX01000002.1"/>
</dbReference>
<dbReference type="InterPro" id="IPR036388">
    <property type="entry name" value="WH-like_DNA-bd_sf"/>
</dbReference>
<dbReference type="InterPro" id="IPR005119">
    <property type="entry name" value="LysR_subst-bd"/>
</dbReference>
<organism evidence="6 7">
    <name type="scientific">Nitrosomonas ureae</name>
    <dbReference type="NCBI Taxonomy" id="44577"/>
    <lineage>
        <taxon>Bacteria</taxon>
        <taxon>Pseudomonadati</taxon>
        <taxon>Pseudomonadota</taxon>
        <taxon>Betaproteobacteria</taxon>
        <taxon>Nitrosomonadales</taxon>
        <taxon>Nitrosomonadaceae</taxon>
        <taxon>Nitrosomonas</taxon>
    </lineage>
</organism>
<dbReference type="Gene3D" id="1.10.10.10">
    <property type="entry name" value="Winged helix-like DNA-binding domain superfamily/Winged helix DNA-binding domain"/>
    <property type="match status" value="1"/>
</dbReference>
<feature type="domain" description="HTH lysR-type" evidence="5">
    <location>
        <begin position="1"/>
        <end position="61"/>
    </location>
</feature>
<evidence type="ECO:0000313" key="7">
    <source>
        <dbReference type="Proteomes" id="UP000236753"/>
    </source>
</evidence>
<evidence type="ECO:0000313" key="6">
    <source>
        <dbReference type="EMBL" id="SEF46149.1"/>
    </source>
</evidence>
<accession>A0A1H5S6E2</accession>
<dbReference type="AlphaFoldDB" id="A0A1H5S6E2"/>
<dbReference type="CDD" id="cd08419">
    <property type="entry name" value="PBP2_CbbR_RubisCO_like"/>
    <property type="match status" value="1"/>
</dbReference>
<dbReference type="InterPro" id="IPR036390">
    <property type="entry name" value="WH_DNA-bd_sf"/>
</dbReference>
<sequence>MRHSTLRQLEVFEAIARLKSFTRAAEELFLTQPTVSMQVKKLTEEIGLPLFEQVGKRIYLTDAGEELYQTCLGIFDHFSRFEMIASNMKGLKSGKLRLAVVTTAKYFVPRLLGMFCQKYPGIDVALKVTNREHILERLTGNQDDLYILGQVPDAVDAVVEIFLDNQLVVLAAADHPLATKKNITIERICDEPFIMREPGSGTRIATELFFSKHNKKLKVRMELGSNEAIKQTVAGRLGVAVLSRHTLALDAQVGQLAILDVEGFPIERHWYFAYSSGKQLSIVAQTFLSYLRQANSLLDNLICRHVTSGHCPLLKNETNIRSGGVRQRN</sequence>
<dbReference type="EMBL" id="FNUX01000002">
    <property type="protein sequence ID" value="SEF46149.1"/>
    <property type="molecule type" value="Genomic_DNA"/>
</dbReference>
<dbReference type="Pfam" id="PF03466">
    <property type="entry name" value="LysR_substrate"/>
    <property type="match status" value="1"/>
</dbReference>
<reference evidence="6 7" key="1">
    <citation type="submission" date="2016-10" db="EMBL/GenBank/DDBJ databases">
        <authorList>
            <person name="de Groot N.N."/>
        </authorList>
    </citation>
    <scope>NUCLEOTIDE SEQUENCE [LARGE SCALE GENOMIC DNA]</scope>
    <source>
        <strain evidence="6 7">Nm13</strain>
    </source>
</reference>
<dbReference type="PROSITE" id="PS50931">
    <property type="entry name" value="HTH_LYSR"/>
    <property type="match status" value="1"/>
</dbReference>
<keyword evidence="3" id="KW-0238">DNA-binding</keyword>
<evidence type="ECO:0000259" key="5">
    <source>
        <dbReference type="PROSITE" id="PS50931"/>
    </source>
</evidence>
<evidence type="ECO:0000256" key="4">
    <source>
        <dbReference type="ARBA" id="ARBA00023163"/>
    </source>
</evidence>
<proteinExistence type="inferred from homology"/>
<gene>
    <name evidence="6" type="ORF">SAMN05216334_10238</name>
</gene>
<comment type="similarity">
    <text evidence="1">Belongs to the LysR transcriptional regulatory family.</text>
</comment>
<keyword evidence="4" id="KW-0804">Transcription</keyword>
<dbReference type="PANTHER" id="PTHR30126">
    <property type="entry name" value="HTH-TYPE TRANSCRIPTIONAL REGULATOR"/>
    <property type="match status" value="1"/>
</dbReference>
<dbReference type="InterPro" id="IPR000847">
    <property type="entry name" value="LysR_HTH_N"/>
</dbReference>
<dbReference type="Pfam" id="PF00126">
    <property type="entry name" value="HTH_1"/>
    <property type="match status" value="1"/>
</dbReference>
<evidence type="ECO:0000256" key="2">
    <source>
        <dbReference type="ARBA" id="ARBA00023015"/>
    </source>
</evidence>
<dbReference type="PANTHER" id="PTHR30126:SF5">
    <property type="entry name" value="HTH-TYPE TRANSCRIPTIONAL ACTIVATOR CMPR"/>
    <property type="match status" value="1"/>
</dbReference>
<dbReference type="SUPFAM" id="SSF46785">
    <property type="entry name" value="Winged helix' DNA-binding domain"/>
    <property type="match status" value="1"/>
</dbReference>
<evidence type="ECO:0000256" key="3">
    <source>
        <dbReference type="ARBA" id="ARBA00023125"/>
    </source>
</evidence>
<dbReference type="GO" id="GO:0000976">
    <property type="term" value="F:transcription cis-regulatory region binding"/>
    <property type="evidence" value="ECO:0007669"/>
    <property type="project" value="TreeGrafter"/>
</dbReference>
<protein>
    <submittedName>
        <fullName evidence="6">Transcriptional regulator, LysR family</fullName>
    </submittedName>
</protein>
<dbReference type="GO" id="GO:0003700">
    <property type="term" value="F:DNA-binding transcription factor activity"/>
    <property type="evidence" value="ECO:0007669"/>
    <property type="project" value="InterPro"/>
</dbReference>
<dbReference type="FunFam" id="1.10.10.10:FF:000001">
    <property type="entry name" value="LysR family transcriptional regulator"/>
    <property type="match status" value="1"/>
</dbReference>
<dbReference type="PRINTS" id="PR00039">
    <property type="entry name" value="HTHLYSR"/>
</dbReference>
<evidence type="ECO:0000256" key="1">
    <source>
        <dbReference type="ARBA" id="ARBA00009437"/>
    </source>
</evidence>